<feature type="compositionally biased region" description="Polar residues" evidence="1">
    <location>
        <begin position="26"/>
        <end position="40"/>
    </location>
</feature>
<evidence type="ECO:0000313" key="2">
    <source>
        <dbReference type="EMBL" id="JAG40066.1"/>
    </source>
</evidence>
<feature type="non-terminal residue" evidence="2">
    <location>
        <position position="1"/>
    </location>
</feature>
<organism evidence="2">
    <name type="scientific">Lygus hesperus</name>
    <name type="common">Western plant bug</name>
    <dbReference type="NCBI Taxonomy" id="30085"/>
    <lineage>
        <taxon>Eukaryota</taxon>
        <taxon>Metazoa</taxon>
        <taxon>Ecdysozoa</taxon>
        <taxon>Arthropoda</taxon>
        <taxon>Hexapoda</taxon>
        <taxon>Insecta</taxon>
        <taxon>Pterygota</taxon>
        <taxon>Neoptera</taxon>
        <taxon>Paraneoptera</taxon>
        <taxon>Hemiptera</taxon>
        <taxon>Heteroptera</taxon>
        <taxon>Panheteroptera</taxon>
        <taxon>Cimicomorpha</taxon>
        <taxon>Miridae</taxon>
        <taxon>Mirini</taxon>
        <taxon>Lygus</taxon>
    </lineage>
</organism>
<accession>A0A0A9Z833</accession>
<evidence type="ECO:0000256" key="1">
    <source>
        <dbReference type="SAM" id="MobiDB-lite"/>
    </source>
</evidence>
<sequence>SQADQGSASDSKEMNEGVSGLVSENKIPSPNSNTEHPTSTILTDPLKIKNHSALDSPKVKLISFTEWNNQSSIAAYSFHFDIACVWIKSTPIPKFKTAAFSSISSTIVLIPGNDLQGDSDICTDEVF</sequence>
<reference evidence="2" key="2">
    <citation type="submission" date="2014-07" db="EMBL/GenBank/DDBJ databases">
        <authorList>
            <person name="Hull J."/>
        </authorList>
    </citation>
    <scope>NUCLEOTIDE SEQUENCE</scope>
</reference>
<proteinExistence type="predicted"/>
<feature type="non-terminal residue" evidence="2">
    <location>
        <position position="127"/>
    </location>
</feature>
<dbReference type="EMBL" id="GBHO01003538">
    <property type="protein sequence ID" value="JAG40066.1"/>
    <property type="molecule type" value="Transcribed_RNA"/>
</dbReference>
<protein>
    <submittedName>
        <fullName evidence="2">(E,E)-geranyllinalool synthase</fullName>
    </submittedName>
</protein>
<reference evidence="2" key="1">
    <citation type="journal article" date="2014" name="PLoS ONE">
        <title>Transcriptome-Based Identification of ABC Transporters in the Western Tarnished Plant Bug Lygus hesperus.</title>
        <authorList>
            <person name="Hull J.J."/>
            <person name="Chaney K."/>
            <person name="Geib S.M."/>
            <person name="Fabrick J.A."/>
            <person name="Brent C.S."/>
            <person name="Walsh D."/>
            <person name="Lavine L.C."/>
        </authorList>
    </citation>
    <scope>NUCLEOTIDE SEQUENCE</scope>
</reference>
<name>A0A0A9Z833_LYGHE</name>
<dbReference type="AlphaFoldDB" id="A0A0A9Z833"/>
<feature type="region of interest" description="Disordered" evidence="1">
    <location>
        <begin position="1"/>
        <end position="40"/>
    </location>
</feature>
<gene>
    <name evidence="2" type="primary">GES</name>
    <name evidence="2" type="ORF">CM83_103389</name>
</gene>